<sequence>MTTEPGHTKFNLTYPPLPYTGAANLTDPNGGEADVDTYDNSIIPGILFGILVPHIVCTLFILARTWSRLFLLRKWFLDDTLIILAWIFSTTVCIVYSIAAQTPNLHDTAPDEQDLYVMRTYIGLICYQLCLCLTKLSILAFYLRIFSSRPIERRLAWATVIAVLLYGIPLLFITIFQCHPASTGSSLSNDNPSKKCFTFIPLLISSASLHTATDAWLIMLIIPCIIRLDLPPRQKAALAGVLSLSIFVMAASLTRLQLSLRANVLPSASNSTQILGSSTLAFFVMTVLELDLALLCASAPTLRPVIARFWPRLGMGEPAFASPRLRQRHRWLPPPPSAGDLTSVVSYHGPYPWTRQPRNSESKTASMSNLPDINTMPMPPLAVLAHRTPTTLSLRSFMSSMAPRSRGQTIVGHGEDRAGLLQRDSDEICTADQDIHVLEASESQREKRRRSSVGFEGYYDQYISYDEEQDERNKRRTSRNMGTNIKVDTLTVRRHSGRRRSSVGRWGDSQESFVLGVNDPNSPSRLSPVSDSGLSGVTVYKPLSLGGMGVEGKGGEGGGEGGGERGGGKGEEEEGGKNAGGRES</sequence>
<dbReference type="EMBL" id="JAUEPO010000002">
    <property type="protein sequence ID" value="KAK3332226.1"/>
    <property type="molecule type" value="Genomic_DNA"/>
</dbReference>
<organism evidence="9 10">
    <name type="scientific">Cercophora scortea</name>
    <dbReference type="NCBI Taxonomy" id="314031"/>
    <lineage>
        <taxon>Eukaryota</taxon>
        <taxon>Fungi</taxon>
        <taxon>Dikarya</taxon>
        <taxon>Ascomycota</taxon>
        <taxon>Pezizomycotina</taxon>
        <taxon>Sordariomycetes</taxon>
        <taxon>Sordariomycetidae</taxon>
        <taxon>Sordariales</taxon>
        <taxon>Lasiosphaeriaceae</taxon>
        <taxon>Cercophora</taxon>
    </lineage>
</organism>
<comment type="similarity">
    <text evidence="5">Belongs to the SAT4 family.</text>
</comment>
<feature type="transmembrane region" description="Helical" evidence="7">
    <location>
        <begin position="120"/>
        <end position="143"/>
    </location>
</feature>
<dbReference type="GO" id="GO:0016020">
    <property type="term" value="C:membrane"/>
    <property type="evidence" value="ECO:0007669"/>
    <property type="project" value="UniProtKB-SubCell"/>
</dbReference>
<dbReference type="Proteomes" id="UP001286456">
    <property type="component" value="Unassembled WGS sequence"/>
</dbReference>
<evidence type="ECO:0000256" key="7">
    <source>
        <dbReference type="SAM" id="Phobius"/>
    </source>
</evidence>
<feature type="transmembrane region" description="Helical" evidence="7">
    <location>
        <begin position="155"/>
        <end position="177"/>
    </location>
</feature>
<dbReference type="PANTHER" id="PTHR33048:SF47">
    <property type="entry name" value="INTEGRAL MEMBRANE PROTEIN-RELATED"/>
    <property type="match status" value="1"/>
</dbReference>
<reference evidence="9" key="2">
    <citation type="submission" date="2023-06" db="EMBL/GenBank/DDBJ databases">
        <authorList>
            <consortium name="Lawrence Berkeley National Laboratory"/>
            <person name="Haridas S."/>
            <person name="Hensen N."/>
            <person name="Bonometti L."/>
            <person name="Westerberg I."/>
            <person name="Brannstrom I.O."/>
            <person name="Guillou S."/>
            <person name="Cros-Aarteil S."/>
            <person name="Calhoun S."/>
            <person name="Kuo A."/>
            <person name="Mondo S."/>
            <person name="Pangilinan J."/>
            <person name="Riley R."/>
            <person name="Labutti K."/>
            <person name="Andreopoulos B."/>
            <person name="Lipzen A."/>
            <person name="Chen C."/>
            <person name="Yanf M."/>
            <person name="Daum C."/>
            <person name="Ng V."/>
            <person name="Clum A."/>
            <person name="Steindorff A."/>
            <person name="Ohm R."/>
            <person name="Martin F."/>
            <person name="Silar P."/>
            <person name="Natvig D."/>
            <person name="Lalanne C."/>
            <person name="Gautier V."/>
            <person name="Ament-Velasquez S.L."/>
            <person name="Kruys A."/>
            <person name="Hutchinson M.I."/>
            <person name="Powell A.J."/>
            <person name="Barry K."/>
            <person name="Miller A.N."/>
            <person name="Grigoriev I.V."/>
            <person name="Debuchy R."/>
            <person name="Gladieux P."/>
            <person name="Thoren M.H."/>
            <person name="Johannesson H."/>
        </authorList>
    </citation>
    <scope>NUCLEOTIDE SEQUENCE</scope>
    <source>
        <strain evidence="9">SMH4131-1</strain>
    </source>
</reference>
<evidence type="ECO:0000256" key="3">
    <source>
        <dbReference type="ARBA" id="ARBA00022989"/>
    </source>
</evidence>
<feature type="region of interest" description="Disordered" evidence="6">
    <location>
        <begin position="467"/>
        <end position="584"/>
    </location>
</feature>
<dbReference type="AlphaFoldDB" id="A0AAE0IXB1"/>
<dbReference type="PANTHER" id="PTHR33048">
    <property type="entry name" value="PTH11-LIKE INTEGRAL MEMBRANE PROTEIN (AFU_ORTHOLOGUE AFUA_5G11245)"/>
    <property type="match status" value="1"/>
</dbReference>
<evidence type="ECO:0000256" key="1">
    <source>
        <dbReference type="ARBA" id="ARBA00004141"/>
    </source>
</evidence>
<feature type="compositionally biased region" description="Polar residues" evidence="6">
    <location>
        <begin position="356"/>
        <end position="372"/>
    </location>
</feature>
<feature type="compositionally biased region" description="Basic residues" evidence="6">
    <location>
        <begin position="492"/>
        <end position="502"/>
    </location>
</feature>
<keyword evidence="4 7" id="KW-0472">Membrane</keyword>
<evidence type="ECO:0000256" key="5">
    <source>
        <dbReference type="ARBA" id="ARBA00038359"/>
    </source>
</evidence>
<feature type="transmembrane region" description="Helical" evidence="7">
    <location>
        <begin position="197"/>
        <end position="226"/>
    </location>
</feature>
<comment type="caution">
    <text evidence="9">The sequence shown here is derived from an EMBL/GenBank/DDBJ whole genome shotgun (WGS) entry which is preliminary data.</text>
</comment>
<dbReference type="InterPro" id="IPR049326">
    <property type="entry name" value="Rhodopsin_dom_fungi"/>
</dbReference>
<comment type="subcellular location">
    <subcellularLocation>
        <location evidence="1">Membrane</location>
        <topology evidence="1">Multi-pass membrane protein</topology>
    </subcellularLocation>
</comment>
<evidence type="ECO:0000313" key="10">
    <source>
        <dbReference type="Proteomes" id="UP001286456"/>
    </source>
</evidence>
<reference evidence="9" key="1">
    <citation type="journal article" date="2023" name="Mol. Phylogenet. Evol.">
        <title>Genome-scale phylogeny and comparative genomics of the fungal order Sordariales.</title>
        <authorList>
            <person name="Hensen N."/>
            <person name="Bonometti L."/>
            <person name="Westerberg I."/>
            <person name="Brannstrom I.O."/>
            <person name="Guillou S."/>
            <person name="Cros-Aarteil S."/>
            <person name="Calhoun S."/>
            <person name="Haridas S."/>
            <person name="Kuo A."/>
            <person name="Mondo S."/>
            <person name="Pangilinan J."/>
            <person name="Riley R."/>
            <person name="LaButti K."/>
            <person name="Andreopoulos B."/>
            <person name="Lipzen A."/>
            <person name="Chen C."/>
            <person name="Yan M."/>
            <person name="Daum C."/>
            <person name="Ng V."/>
            <person name="Clum A."/>
            <person name="Steindorff A."/>
            <person name="Ohm R.A."/>
            <person name="Martin F."/>
            <person name="Silar P."/>
            <person name="Natvig D.O."/>
            <person name="Lalanne C."/>
            <person name="Gautier V."/>
            <person name="Ament-Velasquez S.L."/>
            <person name="Kruys A."/>
            <person name="Hutchinson M.I."/>
            <person name="Powell A.J."/>
            <person name="Barry K."/>
            <person name="Miller A.N."/>
            <person name="Grigoriev I.V."/>
            <person name="Debuchy R."/>
            <person name="Gladieux P."/>
            <person name="Hiltunen Thoren M."/>
            <person name="Johannesson H."/>
        </authorList>
    </citation>
    <scope>NUCLEOTIDE SEQUENCE</scope>
    <source>
        <strain evidence="9">SMH4131-1</strain>
    </source>
</reference>
<evidence type="ECO:0000256" key="4">
    <source>
        <dbReference type="ARBA" id="ARBA00023136"/>
    </source>
</evidence>
<feature type="transmembrane region" description="Helical" evidence="7">
    <location>
        <begin position="75"/>
        <end position="100"/>
    </location>
</feature>
<keyword evidence="10" id="KW-1185">Reference proteome</keyword>
<keyword evidence="3 7" id="KW-1133">Transmembrane helix</keyword>
<dbReference type="Pfam" id="PF20684">
    <property type="entry name" value="Fung_rhodopsin"/>
    <property type="match status" value="1"/>
</dbReference>
<evidence type="ECO:0000256" key="2">
    <source>
        <dbReference type="ARBA" id="ARBA00022692"/>
    </source>
</evidence>
<name>A0AAE0IXB1_9PEZI</name>
<proteinExistence type="inferred from homology"/>
<feature type="compositionally biased region" description="Polar residues" evidence="6">
    <location>
        <begin position="519"/>
        <end position="535"/>
    </location>
</feature>
<evidence type="ECO:0000313" key="9">
    <source>
        <dbReference type="EMBL" id="KAK3332226.1"/>
    </source>
</evidence>
<keyword evidence="2 7" id="KW-0812">Transmembrane</keyword>
<evidence type="ECO:0000259" key="8">
    <source>
        <dbReference type="Pfam" id="PF20684"/>
    </source>
</evidence>
<feature type="transmembrane region" description="Helical" evidence="7">
    <location>
        <begin position="238"/>
        <end position="260"/>
    </location>
</feature>
<feature type="domain" description="Rhodopsin" evidence="8">
    <location>
        <begin position="63"/>
        <end position="308"/>
    </location>
</feature>
<gene>
    <name evidence="9" type="ORF">B0T19DRAFT_439083</name>
</gene>
<feature type="compositionally biased region" description="Gly residues" evidence="6">
    <location>
        <begin position="546"/>
        <end position="561"/>
    </location>
</feature>
<dbReference type="InterPro" id="IPR052337">
    <property type="entry name" value="SAT4-like"/>
</dbReference>
<feature type="transmembrane region" description="Helical" evidence="7">
    <location>
        <begin position="42"/>
        <end position="63"/>
    </location>
</feature>
<protein>
    <recommendedName>
        <fullName evidence="8">Rhodopsin domain-containing protein</fullName>
    </recommendedName>
</protein>
<evidence type="ECO:0000256" key="6">
    <source>
        <dbReference type="SAM" id="MobiDB-lite"/>
    </source>
</evidence>
<feature type="region of interest" description="Disordered" evidence="6">
    <location>
        <begin position="352"/>
        <end position="373"/>
    </location>
</feature>
<accession>A0AAE0IXB1</accession>